<gene>
    <name evidence="2" type="ORF">Pflav_005430</name>
</gene>
<evidence type="ECO:0000313" key="2">
    <source>
        <dbReference type="EMBL" id="BCB74133.1"/>
    </source>
</evidence>
<feature type="domain" description="Xylose isomerase-like TIM barrel" evidence="1">
    <location>
        <begin position="80"/>
        <end position="267"/>
    </location>
</feature>
<dbReference type="KEGG" id="pfla:Pflav_005430"/>
<dbReference type="SUPFAM" id="SSF51658">
    <property type="entry name" value="Xylose isomerase-like"/>
    <property type="match status" value="1"/>
</dbReference>
<dbReference type="PANTHER" id="PTHR12110:SF41">
    <property type="entry name" value="INOSOSE DEHYDRATASE"/>
    <property type="match status" value="1"/>
</dbReference>
<name>A0A6F8XK00_9ACTN</name>
<accession>A0A6F8XK00</accession>
<dbReference type="InterPro" id="IPR036237">
    <property type="entry name" value="Xyl_isomerase-like_sf"/>
</dbReference>
<evidence type="ECO:0000259" key="1">
    <source>
        <dbReference type="Pfam" id="PF01261"/>
    </source>
</evidence>
<reference evidence="2 3" key="1">
    <citation type="submission" date="2020-03" db="EMBL/GenBank/DDBJ databases">
        <title>Whole genome shotgun sequence of Phytohabitans flavus NBRC 107702.</title>
        <authorList>
            <person name="Komaki H."/>
            <person name="Tamura T."/>
        </authorList>
    </citation>
    <scope>NUCLEOTIDE SEQUENCE [LARGE SCALE GENOMIC DNA]</scope>
    <source>
        <strain evidence="2 3">NBRC 107702</strain>
    </source>
</reference>
<evidence type="ECO:0000313" key="3">
    <source>
        <dbReference type="Proteomes" id="UP000502508"/>
    </source>
</evidence>
<dbReference type="EMBL" id="AP022870">
    <property type="protein sequence ID" value="BCB74133.1"/>
    <property type="molecule type" value="Genomic_DNA"/>
</dbReference>
<dbReference type="InterPro" id="IPR013022">
    <property type="entry name" value="Xyl_isomerase-like_TIM-brl"/>
</dbReference>
<dbReference type="Pfam" id="PF01261">
    <property type="entry name" value="AP_endonuc_2"/>
    <property type="match status" value="1"/>
</dbReference>
<organism evidence="2 3">
    <name type="scientific">Phytohabitans flavus</name>
    <dbReference type="NCBI Taxonomy" id="1076124"/>
    <lineage>
        <taxon>Bacteria</taxon>
        <taxon>Bacillati</taxon>
        <taxon>Actinomycetota</taxon>
        <taxon>Actinomycetes</taxon>
        <taxon>Micromonosporales</taxon>
        <taxon>Micromonosporaceae</taxon>
    </lineage>
</organism>
<dbReference type="InterPro" id="IPR050312">
    <property type="entry name" value="IolE/XylAMocC-like"/>
</dbReference>
<proteinExistence type="predicted"/>
<reference evidence="2 3" key="2">
    <citation type="submission" date="2020-03" db="EMBL/GenBank/DDBJ databases">
        <authorList>
            <person name="Ichikawa N."/>
            <person name="Kimura A."/>
            <person name="Kitahashi Y."/>
            <person name="Uohara A."/>
        </authorList>
    </citation>
    <scope>NUCLEOTIDE SEQUENCE [LARGE SCALE GENOMIC DNA]</scope>
    <source>
        <strain evidence="2 3">NBRC 107702</strain>
    </source>
</reference>
<dbReference type="PANTHER" id="PTHR12110">
    <property type="entry name" value="HYDROXYPYRUVATE ISOMERASE"/>
    <property type="match status" value="1"/>
</dbReference>
<protein>
    <submittedName>
        <fullName evidence="2">Inosose dehydratase</fullName>
    </submittedName>
</protein>
<keyword evidence="3" id="KW-1185">Reference proteome</keyword>
<dbReference type="AlphaFoldDB" id="A0A6F8XK00"/>
<dbReference type="Proteomes" id="UP000502508">
    <property type="component" value="Chromosome"/>
</dbReference>
<sequence>MGVCEVPGWGYQLPAGRVLDEMGSLGLAATEFGPVGYLPDDPAGLLAAHGLRAVGGFVPAVLHEPARDPRPEVGAVAARYATAGADTVVLAADTGRQGYDARPELDAAGWATLLSNLDGVAAAVAATGLTPTLHPHVGTMVETADDVERVLGGSAVPLCLDTGHLTVGGADPARIAAEHPHRVAHVHLKDVDAGLAARVRGGDVSYTEAVRAGMFRPLGKGDVDIAGIVRALDAAGYDGWYVLEQDVVLAGPDADPLPDVAASVDYLRGL</sequence>
<dbReference type="Gene3D" id="3.20.20.150">
    <property type="entry name" value="Divalent-metal-dependent TIM barrel enzymes"/>
    <property type="match status" value="1"/>
</dbReference>